<dbReference type="InterPro" id="IPR017441">
    <property type="entry name" value="Protein_kinase_ATP_BS"/>
</dbReference>
<feature type="region of interest" description="Disordered" evidence="16">
    <location>
        <begin position="375"/>
        <end position="423"/>
    </location>
</feature>
<evidence type="ECO:0000256" key="14">
    <source>
        <dbReference type="PROSITE-ProRule" id="PRU10141"/>
    </source>
</evidence>
<evidence type="ECO:0000256" key="13">
    <source>
        <dbReference type="ARBA" id="ARBA00048679"/>
    </source>
</evidence>
<evidence type="ECO:0000256" key="5">
    <source>
        <dbReference type="ARBA" id="ARBA00022527"/>
    </source>
</evidence>
<dbReference type="PROSITE" id="PS00108">
    <property type="entry name" value="PROTEIN_KINASE_ST"/>
    <property type="match status" value="1"/>
</dbReference>
<dbReference type="Gene3D" id="1.10.510.10">
    <property type="entry name" value="Transferase(Phosphotransferase) domain 1"/>
    <property type="match status" value="1"/>
</dbReference>
<feature type="compositionally biased region" description="Polar residues" evidence="16">
    <location>
        <begin position="65"/>
        <end position="76"/>
    </location>
</feature>
<dbReference type="InterPro" id="IPR050236">
    <property type="entry name" value="Ser_Thr_kinase_AGC"/>
</dbReference>
<dbReference type="GO" id="GO:0004674">
    <property type="term" value="F:protein serine/threonine kinase activity"/>
    <property type="evidence" value="ECO:0007669"/>
    <property type="project" value="UniProtKB-KW"/>
</dbReference>
<keyword evidence="8 14" id="KW-0547">Nucleotide-binding</keyword>
<feature type="coiled-coil region" evidence="15">
    <location>
        <begin position="611"/>
        <end position="655"/>
    </location>
</feature>
<evidence type="ECO:0000259" key="17">
    <source>
        <dbReference type="PROSITE" id="PS50011"/>
    </source>
</evidence>
<dbReference type="Gene3D" id="3.30.200.20">
    <property type="entry name" value="Phosphorylase Kinase, domain 1"/>
    <property type="match status" value="1"/>
</dbReference>
<keyword evidence="10 14" id="KW-0067">ATP-binding</keyword>
<dbReference type="GO" id="GO:0046620">
    <property type="term" value="P:regulation of organ growth"/>
    <property type="evidence" value="ECO:0007669"/>
    <property type="project" value="TreeGrafter"/>
</dbReference>
<comment type="catalytic activity">
    <reaction evidence="13">
        <text>L-seryl-[protein] + ATP = O-phospho-L-seryl-[protein] + ADP + H(+)</text>
        <dbReference type="Rhea" id="RHEA:17989"/>
        <dbReference type="Rhea" id="RHEA-COMP:9863"/>
        <dbReference type="Rhea" id="RHEA-COMP:11604"/>
        <dbReference type="ChEBI" id="CHEBI:15378"/>
        <dbReference type="ChEBI" id="CHEBI:29999"/>
        <dbReference type="ChEBI" id="CHEBI:30616"/>
        <dbReference type="ChEBI" id="CHEBI:83421"/>
        <dbReference type="ChEBI" id="CHEBI:456216"/>
        <dbReference type="EC" id="2.7.11.1"/>
    </reaction>
</comment>
<evidence type="ECO:0000313" key="18">
    <source>
        <dbReference type="EMBL" id="KAK2154629.1"/>
    </source>
</evidence>
<feature type="region of interest" description="Disordered" evidence="16">
    <location>
        <begin position="447"/>
        <end position="504"/>
    </location>
</feature>
<comment type="catalytic activity">
    <reaction evidence="12">
        <text>L-threonyl-[protein] + ATP = O-phospho-L-threonyl-[protein] + ADP + H(+)</text>
        <dbReference type="Rhea" id="RHEA:46608"/>
        <dbReference type="Rhea" id="RHEA-COMP:11060"/>
        <dbReference type="Rhea" id="RHEA-COMP:11605"/>
        <dbReference type="ChEBI" id="CHEBI:15378"/>
        <dbReference type="ChEBI" id="CHEBI:30013"/>
        <dbReference type="ChEBI" id="CHEBI:30616"/>
        <dbReference type="ChEBI" id="CHEBI:61977"/>
        <dbReference type="ChEBI" id="CHEBI:456216"/>
        <dbReference type="EC" id="2.7.11.1"/>
    </reaction>
</comment>
<name>A0AAD9N538_9ANNE</name>
<keyword evidence="15" id="KW-0175">Coiled coil</keyword>
<feature type="compositionally biased region" description="Polar residues" evidence="16">
    <location>
        <begin position="475"/>
        <end position="494"/>
    </location>
</feature>
<sequence length="885" mass="99164">DIALHALKLTGNKSLELALQLLKSKESSTENSNGYTKLFAPELQSYGSKGITRKASFEQKYRTDSPVNSENSSIRSDSPGLHQLDGSPSSAIYPRAVPLMTNGQGPMPSSSMGLNLHDGVMKVIIPSQGMITQVQKVKKHMSPAPQGAANMLALQNAQSQYGPMKPQRGTSPMPAHQTFAVSNQCYSPIPCSVQQSNVMPVQDIQIVTSQQNAAPRVNIIQNSVYNQLPPYNQMPNIPHPSPVYSQSSSTVQAFVQDSQVSLQGQVWEEHSPLPRNSSAPALSCADQGLASQSGHVLPKPAAVQAWSARQPPIFMLQARSREVQKPILQTATAPLSPPLPVASEKRDLLQNQQLDLTNYVSSVQAQVNSVHDQMFCHSRPQQQQQQQDHYQQQRNHYQQQQESSVQNHAALNNGHPSCTELGNPGRMIQIHIQNQGPGNVHVLQSMAQHPSGFGTGPGHTPSSTPRSESPIPRAYNQSPLSVISTTSTPSTNSDMPEKLPPPYPGHGYPLPGVCLMSSYMKPVQEEIDAHSAPSETQSVDSMPLDAYRDIDDSSSDKQEIETHHCTSPKPERSQEAAQRDLLRQETTIKHFSPQACKFYMEQHFENIIKSYKERTKRKMQLEQEMDNIKLSEEARQEVRKMLRQKESNYIRLKRAKIDKSMFKKITTLGIGAFGEVALVLKKDTRQLLAMKTLRKKDVYQRNQVAHVKAERDILAEADNEWVVKLYYSFQDTDNLYFVMDYIPGGDMMSLLIKFGIFEEPLARFYVAELVLAIESVHKMGFIHRDIKPDNILIDRDGHIKLTDFGLCTGFRWTHSSNLYQNNGNHSKQDSMEPDESWGDMYQNLQEELRNKPLERRKLHHRCLAHSLVGTPNYIAPEVLLRSGEL</sequence>
<evidence type="ECO:0000256" key="6">
    <source>
        <dbReference type="ARBA" id="ARBA00022679"/>
    </source>
</evidence>
<evidence type="ECO:0000256" key="2">
    <source>
        <dbReference type="ARBA" id="ARBA00004496"/>
    </source>
</evidence>
<gene>
    <name evidence="18" type="ORF">LSH36_262g00026</name>
</gene>
<keyword evidence="19" id="KW-1185">Reference proteome</keyword>
<dbReference type="GO" id="GO:0043065">
    <property type="term" value="P:positive regulation of apoptotic process"/>
    <property type="evidence" value="ECO:0007669"/>
    <property type="project" value="TreeGrafter"/>
</dbReference>
<organism evidence="18 19">
    <name type="scientific">Paralvinella palmiformis</name>
    <dbReference type="NCBI Taxonomy" id="53620"/>
    <lineage>
        <taxon>Eukaryota</taxon>
        <taxon>Metazoa</taxon>
        <taxon>Spiralia</taxon>
        <taxon>Lophotrochozoa</taxon>
        <taxon>Annelida</taxon>
        <taxon>Polychaeta</taxon>
        <taxon>Sedentaria</taxon>
        <taxon>Canalipalpata</taxon>
        <taxon>Terebellida</taxon>
        <taxon>Terebelliformia</taxon>
        <taxon>Alvinellidae</taxon>
        <taxon>Paralvinella</taxon>
    </lineage>
</organism>
<proteinExistence type="predicted"/>
<evidence type="ECO:0000256" key="15">
    <source>
        <dbReference type="SAM" id="Coils"/>
    </source>
</evidence>
<keyword evidence="9" id="KW-0418">Kinase</keyword>
<dbReference type="InterPro" id="IPR011009">
    <property type="entry name" value="Kinase-like_dom_sf"/>
</dbReference>
<keyword evidence="4" id="KW-0963">Cytoplasm</keyword>
<dbReference type="SMART" id="SM00220">
    <property type="entry name" value="S_TKc"/>
    <property type="match status" value="1"/>
</dbReference>
<comment type="cofactor">
    <cofactor evidence="1">
        <name>Mg(2+)</name>
        <dbReference type="ChEBI" id="CHEBI:18420"/>
    </cofactor>
</comment>
<dbReference type="PANTHER" id="PTHR24356:SF418">
    <property type="entry name" value="SERINE_THREONINE-PROTEIN KINASE WARTS"/>
    <property type="match status" value="1"/>
</dbReference>
<comment type="subcellular location">
    <subcellularLocation>
        <location evidence="2">Cytoplasm</location>
    </subcellularLocation>
</comment>
<protein>
    <recommendedName>
        <fullName evidence="3">non-specific serine/threonine protein kinase</fullName>
        <ecNumber evidence="3">2.7.11.1</ecNumber>
    </recommendedName>
</protein>
<dbReference type="InterPro" id="IPR008271">
    <property type="entry name" value="Ser/Thr_kinase_AS"/>
</dbReference>
<dbReference type="EMBL" id="JAODUP010000262">
    <property type="protein sequence ID" value="KAK2154629.1"/>
    <property type="molecule type" value="Genomic_DNA"/>
</dbReference>
<feature type="compositionally biased region" description="Polar residues" evidence="16">
    <location>
        <begin position="402"/>
        <end position="416"/>
    </location>
</feature>
<evidence type="ECO:0000313" key="19">
    <source>
        <dbReference type="Proteomes" id="UP001208570"/>
    </source>
</evidence>
<dbReference type="SUPFAM" id="SSF56112">
    <property type="entry name" value="Protein kinase-like (PK-like)"/>
    <property type="match status" value="1"/>
</dbReference>
<dbReference type="GO" id="GO:0000082">
    <property type="term" value="P:G1/S transition of mitotic cell cycle"/>
    <property type="evidence" value="ECO:0007669"/>
    <property type="project" value="TreeGrafter"/>
</dbReference>
<evidence type="ECO:0000256" key="4">
    <source>
        <dbReference type="ARBA" id="ARBA00022490"/>
    </source>
</evidence>
<feature type="region of interest" description="Disordered" evidence="16">
    <location>
        <begin position="546"/>
        <end position="579"/>
    </location>
</feature>
<dbReference type="GO" id="GO:0035329">
    <property type="term" value="P:hippo signaling"/>
    <property type="evidence" value="ECO:0007669"/>
    <property type="project" value="TreeGrafter"/>
</dbReference>
<feature type="region of interest" description="Disordered" evidence="16">
    <location>
        <begin position="57"/>
        <end position="87"/>
    </location>
</feature>
<feature type="domain" description="Protein kinase" evidence="17">
    <location>
        <begin position="662"/>
        <end position="885"/>
    </location>
</feature>
<accession>A0AAD9N538</accession>
<evidence type="ECO:0000256" key="11">
    <source>
        <dbReference type="ARBA" id="ARBA00022842"/>
    </source>
</evidence>
<dbReference type="CDD" id="cd21778">
    <property type="entry name" value="MobB_LATS1"/>
    <property type="match status" value="1"/>
</dbReference>
<evidence type="ECO:0000256" key="8">
    <source>
        <dbReference type="ARBA" id="ARBA00022741"/>
    </source>
</evidence>
<evidence type="ECO:0000256" key="7">
    <source>
        <dbReference type="ARBA" id="ARBA00022723"/>
    </source>
</evidence>
<dbReference type="GO" id="GO:0005737">
    <property type="term" value="C:cytoplasm"/>
    <property type="evidence" value="ECO:0007669"/>
    <property type="project" value="UniProtKB-SubCell"/>
</dbReference>
<comment type="caution">
    <text evidence="18">The sequence shown here is derived from an EMBL/GenBank/DDBJ whole genome shotgun (WGS) entry which is preliminary data.</text>
</comment>
<dbReference type="EC" id="2.7.11.1" evidence="3"/>
<feature type="compositionally biased region" description="Low complexity" evidence="16">
    <location>
        <begin position="381"/>
        <end position="401"/>
    </location>
</feature>
<evidence type="ECO:0000256" key="9">
    <source>
        <dbReference type="ARBA" id="ARBA00022777"/>
    </source>
</evidence>
<dbReference type="GO" id="GO:0046872">
    <property type="term" value="F:metal ion binding"/>
    <property type="evidence" value="ECO:0007669"/>
    <property type="project" value="UniProtKB-KW"/>
</dbReference>
<evidence type="ECO:0000256" key="12">
    <source>
        <dbReference type="ARBA" id="ARBA00047899"/>
    </source>
</evidence>
<dbReference type="GO" id="GO:1900181">
    <property type="term" value="P:negative regulation of protein localization to nucleus"/>
    <property type="evidence" value="ECO:0007669"/>
    <property type="project" value="UniProtKB-ARBA"/>
</dbReference>
<evidence type="ECO:0000256" key="1">
    <source>
        <dbReference type="ARBA" id="ARBA00001946"/>
    </source>
</evidence>
<dbReference type="InterPro" id="IPR049761">
    <property type="entry name" value="LATS1-like_MobB"/>
</dbReference>
<evidence type="ECO:0000256" key="16">
    <source>
        <dbReference type="SAM" id="MobiDB-lite"/>
    </source>
</evidence>
<dbReference type="GO" id="GO:0005524">
    <property type="term" value="F:ATP binding"/>
    <property type="evidence" value="ECO:0007669"/>
    <property type="project" value="UniProtKB-UniRule"/>
</dbReference>
<dbReference type="PROSITE" id="PS50011">
    <property type="entry name" value="PROTEIN_KINASE_DOM"/>
    <property type="match status" value="1"/>
</dbReference>
<evidence type="ECO:0000256" key="3">
    <source>
        <dbReference type="ARBA" id="ARBA00012513"/>
    </source>
</evidence>
<dbReference type="FunFam" id="3.30.200.20:FF:000391">
    <property type="entry name" value="Large tumor suppressor kinase 1"/>
    <property type="match status" value="1"/>
</dbReference>
<keyword evidence="7" id="KW-0479">Metal-binding</keyword>
<dbReference type="PANTHER" id="PTHR24356">
    <property type="entry name" value="SERINE/THREONINE-PROTEIN KINASE"/>
    <property type="match status" value="1"/>
</dbReference>
<feature type="binding site" evidence="14">
    <location>
        <position position="691"/>
    </location>
    <ligand>
        <name>ATP</name>
        <dbReference type="ChEBI" id="CHEBI:30616"/>
    </ligand>
</feature>
<feature type="non-terminal residue" evidence="18">
    <location>
        <position position="885"/>
    </location>
</feature>
<dbReference type="GO" id="GO:0071944">
    <property type="term" value="C:cell periphery"/>
    <property type="evidence" value="ECO:0007669"/>
    <property type="project" value="UniProtKB-ARBA"/>
</dbReference>
<keyword evidence="6" id="KW-0808">Transferase</keyword>
<keyword evidence="5" id="KW-0723">Serine/threonine-protein kinase</keyword>
<keyword evidence="11" id="KW-0460">Magnesium</keyword>
<dbReference type="Pfam" id="PF00069">
    <property type="entry name" value="Pkinase"/>
    <property type="match status" value="1"/>
</dbReference>
<dbReference type="PROSITE" id="PS00107">
    <property type="entry name" value="PROTEIN_KINASE_ATP"/>
    <property type="match status" value="1"/>
</dbReference>
<dbReference type="AlphaFoldDB" id="A0AAD9N538"/>
<dbReference type="Proteomes" id="UP001208570">
    <property type="component" value="Unassembled WGS sequence"/>
</dbReference>
<reference evidence="18" key="1">
    <citation type="journal article" date="2023" name="Mol. Biol. Evol.">
        <title>Third-Generation Sequencing Reveals the Adaptive Role of the Epigenome in Three Deep-Sea Polychaetes.</title>
        <authorList>
            <person name="Perez M."/>
            <person name="Aroh O."/>
            <person name="Sun Y."/>
            <person name="Lan Y."/>
            <person name="Juniper S.K."/>
            <person name="Young C.R."/>
            <person name="Angers B."/>
            <person name="Qian P.Y."/>
        </authorList>
    </citation>
    <scope>NUCLEOTIDE SEQUENCE</scope>
    <source>
        <strain evidence="18">P08H-3</strain>
    </source>
</reference>
<evidence type="ECO:0000256" key="10">
    <source>
        <dbReference type="ARBA" id="ARBA00022840"/>
    </source>
</evidence>
<dbReference type="InterPro" id="IPR000719">
    <property type="entry name" value="Prot_kinase_dom"/>
</dbReference>